<proteinExistence type="predicted"/>
<evidence type="ECO:0000256" key="1">
    <source>
        <dbReference type="ARBA" id="ARBA00000085"/>
    </source>
</evidence>
<keyword evidence="5" id="KW-0808">Transferase</keyword>
<dbReference type="InterPro" id="IPR004358">
    <property type="entry name" value="Sig_transdc_His_kin-like_C"/>
</dbReference>
<evidence type="ECO:0000256" key="4">
    <source>
        <dbReference type="ARBA" id="ARBA00022475"/>
    </source>
</evidence>
<dbReference type="PROSITE" id="PS50109">
    <property type="entry name" value="HIS_KIN"/>
    <property type="match status" value="1"/>
</dbReference>
<dbReference type="EC" id="2.7.13.3" evidence="3"/>
<gene>
    <name evidence="11" type="ORF">BST26_03275</name>
</gene>
<evidence type="ECO:0000313" key="11">
    <source>
        <dbReference type="EMBL" id="ORA73067.1"/>
    </source>
</evidence>
<dbReference type="OrthoDB" id="5243952at2"/>
<evidence type="ECO:0000256" key="10">
    <source>
        <dbReference type="ARBA" id="ARBA00023136"/>
    </source>
</evidence>
<dbReference type="SMART" id="SM00387">
    <property type="entry name" value="HATPase_c"/>
    <property type="match status" value="1"/>
</dbReference>
<sequence>MTAVRELTDFLTAQPVRAAAVLRPAMIVLIIMMVDIGHVDHWLPGVYNTVVVSYLVTSLVWLAVTFRDPIASWAGWASTVVDVLAVVTLCLSSGGATAWLLPVFFLLPISVAFQDRPWLTAVLGALTALAYLGVWVVYSKRDDTVGLPNIVYMHFAFLLWFAAATSALSLVISRRDARVRALVDVQRRLVSESLRVEERNNRDVAVALHDGPLQELLAARLRLDELAERIDDPALQTVRGTLGDAATQLRSTLRTLHPAVLSELGLTPAVAELLRAYRQDGPLTVEGELDEVGKPPGQDLLYRAARELLANAVQHAHARTARVTLHRVGDAVELTVSDDGVGFDPDVLASGVTEGRIGLASLITRVEAMGGELELTTAPGLGTRVRVSIPRSAD</sequence>
<evidence type="ECO:0000256" key="2">
    <source>
        <dbReference type="ARBA" id="ARBA00004651"/>
    </source>
</evidence>
<accession>A0A1X0DL62</accession>
<dbReference type="AlphaFoldDB" id="A0A1X0DL62"/>
<keyword evidence="6" id="KW-0812">Transmembrane</keyword>
<evidence type="ECO:0000256" key="5">
    <source>
        <dbReference type="ARBA" id="ARBA00022679"/>
    </source>
</evidence>
<dbReference type="InterPro" id="IPR036890">
    <property type="entry name" value="HATPase_C_sf"/>
</dbReference>
<reference evidence="11 12" key="1">
    <citation type="submission" date="2016-12" db="EMBL/GenBank/DDBJ databases">
        <title>The new phylogeny of genus Mycobacterium.</title>
        <authorList>
            <person name="Tortoli E."/>
            <person name="Trovato A."/>
            <person name="Cirillo D.M."/>
        </authorList>
    </citation>
    <scope>NUCLEOTIDE SEQUENCE [LARGE SCALE GENOMIC DNA]</scope>
    <source>
        <strain evidence="11 12">DSM 45130</strain>
    </source>
</reference>
<dbReference type="PRINTS" id="PR00344">
    <property type="entry name" value="BCTRLSENSOR"/>
</dbReference>
<keyword evidence="9" id="KW-0902">Two-component regulatory system</keyword>
<comment type="catalytic activity">
    <reaction evidence="1">
        <text>ATP + protein L-histidine = ADP + protein N-phospho-L-histidine.</text>
        <dbReference type="EC" id="2.7.13.3"/>
    </reaction>
</comment>
<keyword evidence="4" id="KW-1003">Cell membrane</keyword>
<dbReference type="Gene3D" id="3.30.565.10">
    <property type="entry name" value="Histidine kinase-like ATPase, C-terminal domain"/>
    <property type="match status" value="1"/>
</dbReference>
<evidence type="ECO:0000313" key="12">
    <source>
        <dbReference type="Proteomes" id="UP000192801"/>
    </source>
</evidence>
<keyword evidence="12" id="KW-1185">Reference proteome</keyword>
<dbReference type="STRING" id="444597.BST26_03275"/>
<comment type="subcellular location">
    <subcellularLocation>
        <location evidence="2">Cell membrane</location>
        <topology evidence="2">Multi-pass membrane protein</topology>
    </subcellularLocation>
</comment>
<evidence type="ECO:0000256" key="3">
    <source>
        <dbReference type="ARBA" id="ARBA00012438"/>
    </source>
</evidence>
<dbReference type="InterPro" id="IPR005467">
    <property type="entry name" value="His_kinase_dom"/>
</dbReference>
<dbReference type="EMBL" id="MVHS01000005">
    <property type="protein sequence ID" value="ORA73067.1"/>
    <property type="molecule type" value="Genomic_DNA"/>
</dbReference>
<dbReference type="SUPFAM" id="SSF55874">
    <property type="entry name" value="ATPase domain of HSP90 chaperone/DNA topoisomerase II/histidine kinase"/>
    <property type="match status" value="1"/>
</dbReference>
<evidence type="ECO:0000256" key="6">
    <source>
        <dbReference type="ARBA" id="ARBA00022692"/>
    </source>
</evidence>
<dbReference type="PANTHER" id="PTHR24421">
    <property type="entry name" value="NITRATE/NITRITE SENSOR PROTEIN NARX-RELATED"/>
    <property type="match status" value="1"/>
</dbReference>
<dbReference type="GO" id="GO:0004673">
    <property type="term" value="F:protein histidine kinase activity"/>
    <property type="evidence" value="ECO:0007669"/>
    <property type="project" value="UniProtKB-EC"/>
</dbReference>
<dbReference type="PANTHER" id="PTHR24421:SF37">
    <property type="entry name" value="SENSOR HISTIDINE KINASE NARS"/>
    <property type="match status" value="1"/>
</dbReference>
<keyword evidence="7" id="KW-0418">Kinase</keyword>
<dbReference type="InterPro" id="IPR003594">
    <property type="entry name" value="HATPase_dom"/>
</dbReference>
<comment type="caution">
    <text evidence="11">The sequence shown here is derived from an EMBL/GenBank/DDBJ whole genome shotgun (WGS) entry which is preliminary data.</text>
</comment>
<keyword evidence="10" id="KW-0472">Membrane</keyword>
<keyword evidence="8" id="KW-1133">Transmembrane helix</keyword>
<dbReference type="GO" id="GO:0000160">
    <property type="term" value="P:phosphorelay signal transduction system"/>
    <property type="evidence" value="ECO:0007669"/>
    <property type="project" value="UniProtKB-KW"/>
</dbReference>
<name>A0A1X0DL62_9MYCO</name>
<dbReference type="GO" id="GO:0005886">
    <property type="term" value="C:plasma membrane"/>
    <property type="evidence" value="ECO:0007669"/>
    <property type="project" value="UniProtKB-SubCell"/>
</dbReference>
<evidence type="ECO:0000256" key="9">
    <source>
        <dbReference type="ARBA" id="ARBA00023012"/>
    </source>
</evidence>
<dbReference type="RefSeq" id="WP_083029336.1">
    <property type="nucleotide sequence ID" value="NZ_AP022618.1"/>
</dbReference>
<dbReference type="Proteomes" id="UP000192801">
    <property type="component" value="Unassembled WGS sequence"/>
</dbReference>
<dbReference type="Pfam" id="PF02518">
    <property type="entry name" value="HATPase_c"/>
    <property type="match status" value="1"/>
</dbReference>
<organism evidence="11 12">
    <name type="scientific">Mycolicibacterium insubricum</name>
    <dbReference type="NCBI Taxonomy" id="444597"/>
    <lineage>
        <taxon>Bacteria</taxon>
        <taxon>Bacillati</taxon>
        <taxon>Actinomycetota</taxon>
        <taxon>Actinomycetes</taxon>
        <taxon>Mycobacteriales</taxon>
        <taxon>Mycobacteriaceae</taxon>
        <taxon>Mycolicibacterium</taxon>
    </lineage>
</organism>
<evidence type="ECO:0000256" key="8">
    <source>
        <dbReference type="ARBA" id="ARBA00022989"/>
    </source>
</evidence>
<evidence type="ECO:0000256" key="7">
    <source>
        <dbReference type="ARBA" id="ARBA00022777"/>
    </source>
</evidence>
<protein>
    <recommendedName>
        <fullName evidence="3">histidine kinase</fullName>
        <ecNumber evidence="3">2.7.13.3</ecNumber>
    </recommendedName>
</protein>
<dbReference type="InterPro" id="IPR050482">
    <property type="entry name" value="Sensor_HK_TwoCompSys"/>
</dbReference>
<dbReference type="CDD" id="cd16917">
    <property type="entry name" value="HATPase_UhpB-NarQ-NarX-like"/>
    <property type="match status" value="1"/>
</dbReference>